<feature type="compositionally biased region" description="Acidic residues" evidence="1">
    <location>
        <begin position="1242"/>
        <end position="1268"/>
    </location>
</feature>
<evidence type="ECO:0000313" key="2">
    <source>
        <dbReference type="Proteomes" id="UP000095282"/>
    </source>
</evidence>
<proteinExistence type="predicted"/>
<dbReference type="Proteomes" id="UP000095282">
    <property type="component" value="Unplaced"/>
</dbReference>
<dbReference type="eggNOG" id="ENOG502TG5K">
    <property type="taxonomic scope" value="Eukaryota"/>
</dbReference>
<evidence type="ECO:0000313" key="3">
    <source>
        <dbReference type="WBParaSite" id="Csp11.Scaffold629.g12681.t1"/>
    </source>
</evidence>
<keyword evidence="2" id="KW-1185">Reference proteome</keyword>
<sequence>MDIPSSSNVTGRRKRNVVQDDDDDDSDAYRSTPLRKVRGTKKLGENDIAPTGILKVINSHVDDIINKKKVGTLNCFEFKSPLEMYGIEAMIEANASIHDMAVVLESAQHILSYRVDRLLSDVRQVDSALSSGDVTRGDPGKDNIHISVESRKLKKKMAVADGMTGLAEFFDQIDDEDLQNREEGENVDEDEDMIAGEKRNIDQSENSKDVDVFIKNHAEEYSELIFNLSIHRSNTFKSSLTENVSCCVSAEDTAHDIKDSNIDWLRSNPTFQKATKGSLDNTANSFHSLNYYGVHSTTGRALVLHPRIVDDNADARFFESDVTVSLAKNTQGLIENALEKKPTVLDNYLMLEVKDRPVVGRYKIMSKDSKKSTLPLAEAARERDLANLTFAEMNQRPSNADATMAGNSDMSMMSNQGLPLNRAALDQTIVLGRTTSVVNQRINDEYVPPGIEALALEESLIGKIPLEPIDTSKLSAMFDEKMEAWTSANNTDSKIWKNGMRAEEWGENDEQDMKTDSRYAVVSGIEGWIKATDSWTNSDVVKMIVNRDTRLNGDDAGAEEHENRTIAPEQGKSFFLMRSNEFMNNYPTDRMQETKIAEEDRDIMLMLHDEEGNEKTQTEQIRREISEQNHNDDEMQQMEEMDYEMAGGYEDMDFGGNLAAPVEADELAPATARNNESADRGILFNDQIDEVTTEVRDELAIEKEIEKIALGPDEVAELMTSAPPKQLVKPTAEMRDEIRNMGKTDNAHWVPPEIADREKEEAELAQRKRRAKKAKSKKASVEDFVHYFREIPDEELEREITRTKSSKIADERSTFLTEQQLYLPTLGVENKPHVAFEMGLLGNSGLFYKKSYGKIRLERTKAQKDSENVFASDLKKNSNSDCLNWLMSFSGFKCMENRETVEDAHETTQEPIPQPEPYDDYVNDIFEDDRYDPRHDQELAAAQMGPDMQKKFALAASHINQLMPTFHFSRYHGGEYEDSDDEFEDSFDRHSIQAKNLDAAKHKRCIADILKNDTLSMPSIQYALEQLTLNQTIRQNNTTIRDDPSTSEGNETSRPLTPQFDADKTLTAVFEYHSPSKSIHNVNEIMRALTETPNYQEEEKRTDNKPTSSKYGTANTENRKVKIKGCHTLLSLALSMPSKMGEVVRPSSIVSFLLHIANENGLQIVQDRSKRTWMSDFLVLNRSESLPRGVVMGNIEETDDFWKRTQDPDAIEGTSSSTVFSQLVRPKTQARKGRGAQRQQSEDLDAIVEEDVEDVEEEEEEEAAAMEE</sequence>
<protein>
    <submittedName>
        <fullName evidence="3">Condensin complex subunit 2</fullName>
    </submittedName>
</protein>
<feature type="compositionally biased region" description="Polar residues" evidence="1">
    <location>
        <begin position="1105"/>
        <end position="1116"/>
    </location>
</feature>
<name>A0A1I7TX56_9PELO</name>
<feature type="region of interest" description="Disordered" evidence="1">
    <location>
        <begin position="1038"/>
        <end position="1060"/>
    </location>
</feature>
<dbReference type="WBParaSite" id="Csp11.Scaffold629.g12681.t1">
    <property type="protein sequence ID" value="Csp11.Scaffold629.g12681.t1"/>
    <property type="gene ID" value="Csp11.Scaffold629.g12681"/>
</dbReference>
<organism evidence="2 3">
    <name type="scientific">Caenorhabditis tropicalis</name>
    <dbReference type="NCBI Taxonomy" id="1561998"/>
    <lineage>
        <taxon>Eukaryota</taxon>
        <taxon>Metazoa</taxon>
        <taxon>Ecdysozoa</taxon>
        <taxon>Nematoda</taxon>
        <taxon>Chromadorea</taxon>
        <taxon>Rhabditida</taxon>
        <taxon>Rhabditina</taxon>
        <taxon>Rhabditomorpha</taxon>
        <taxon>Rhabditoidea</taxon>
        <taxon>Rhabditidae</taxon>
        <taxon>Peloderinae</taxon>
        <taxon>Caenorhabditis</taxon>
    </lineage>
</organism>
<evidence type="ECO:0000256" key="1">
    <source>
        <dbReference type="SAM" id="MobiDB-lite"/>
    </source>
</evidence>
<feature type="region of interest" description="Disordered" evidence="1">
    <location>
        <begin position="1091"/>
        <end position="1116"/>
    </location>
</feature>
<feature type="region of interest" description="Disordered" evidence="1">
    <location>
        <begin position="1"/>
        <end position="36"/>
    </location>
</feature>
<dbReference type="STRING" id="1561998.A0A1I7TX56"/>
<feature type="region of interest" description="Disordered" evidence="1">
    <location>
        <begin position="1206"/>
        <end position="1268"/>
    </location>
</feature>
<dbReference type="AlphaFoldDB" id="A0A1I7TX56"/>
<feature type="compositionally biased region" description="Polar residues" evidence="1">
    <location>
        <begin position="1"/>
        <end position="10"/>
    </location>
</feature>
<reference evidence="3" key="1">
    <citation type="submission" date="2016-11" db="UniProtKB">
        <authorList>
            <consortium name="WormBaseParasite"/>
        </authorList>
    </citation>
    <scope>IDENTIFICATION</scope>
</reference>
<feature type="compositionally biased region" description="Polar residues" evidence="1">
    <location>
        <begin position="1046"/>
        <end position="1056"/>
    </location>
</feature>
<accession>A0A1I7TX56</accession>